<dbReference type="InterPro" id="IPR043504">
    <property type="entry name" value="Peptidase_S1_PA_chymotrypsin"/>
</dbReference>
<organism evidence="3 4">
    <name type="scientific">Trichoplusia ni</name>
    <name type="common">Cabbage looper</name>
    <dbReference type="NCBI Taxonomy" id="7111"/>
    <lineage>
        <taxon>Eukaryota</taxon>
        <taxon>Metazoa</taxon>
        <taxon>Ecdysozoa</taxon>
        <taxon>Arthropoda</taxon>
        <taxon>Hexapoda</taxon>
        <taxon>Insecta</taxon>
        <taxon>Pterygota</taxon>
        <taxon>Neoptera</taxon>
        <taxon>Endopterygota</taxon>
        <taxon>Lepidoptera</taxon>
        <taxon>Glossata</taxon>
        <taxon>Ditrysia</taxon>
        <taxon>Noctuoidea</taxon>
        <taxon>Noctuidae</taxon>
        <taxon>Plusiinae</taxon>
        <taxon>Trichoplusia</taxon>
    </lineage>
</organism>
<protein>
    <submittedName>
        <fullName evidence="4">Uncharacterized protein LOC113493725</fullName>
    </submittedName>
</protein>
<name>A0A7E5VGS9_TRINI</name>
<evidence type="ECO:0000313" key="4">
    <source>
        <dbReference type="RefSeq" id="XP_026727520.1"/>
    </source>
</evidence>
<dbReference type="GO" id="GO:0004252">
    <property type="term" value="F:serine-type endopeptidase activity"/>
    <property type="evidence" value="ECO:0007669"/>
    <property type="project" value="InterPro"/>
</dbReference>
<dbReference type="InParanoid" id="A0A7E5VGS9"/>
<dbReference type="InterPro" id="IPR009003">
    <property type="entry name" value="Peptidase_S1_PA"/>
</dbReference>
<evidence type="ECO:0000256" key="1">
    <source>
        <dbReference type="SAM" id="SignalP"/>
    </source>
</evidence>
<reference evidence="4" key="1">
    <citation type="submission" date="2025-08" db="UniProtKB">
        <authorList>
            <consortium name="RefSeq"/>
        </authorList>
    </citation>
    <scope>IDENTIFICATION</scope>
</reference>
<dbReference type="GO" id="GO:0006508">
    <property type="term" value="P:proteolysis"/>
    <property type="evidence" value="ECO:0007669"/>
    <property type="project" value="InterPro"/>
</dbReference>
<dbReference type="AlphaFoldDB" id="A0A7E5VGS9"/>
<feature type="chain" id="PRO_5029022700" evidence="1">
    <location>
        <begin position="17"/>
        <end position="253"/>
    </location>
</feature>
<sequence length="253" mass="29386">MKAATVIMFLAAMTVAKHHCRNLRKGIDAKDFFHKINEDIHTYMEDIFDSINLFDNFTKESNIKKLLTMHHDLSNIVEKNTETLHEIQNASQVNNINRTEDRVRLDNAVEQILRENKIDVYEQIKGKKHKHNHERHKVISGKNGTERNQSEQLADFVIDFLGEVNNVTVNDLREPSKKKRRPVSFRRNLKVWKPPRHIKVHLNTKTRRVFNGVKTTVKQFPFIVSIHVMGEFACAGSIISRDIIITAATCLQE</sequence>
<dbReference type="Pfam" id="PF00089">
    <property type="entry name" value="Trypsin"/>
    <property type="match status" value="1"/>
</dbReference>
<accession>A0A7E5VGS9</accession>
<dbReference type="KEGG" id="tnl:113493725"/>
<dbReference type="OrthoDB" id="6380398at2759"/>
<keyword evidence="3" id="KW-1185">Reference proteome</keyword>
<feature type="domain" description="Peptidase S1" evidence="2">
    <location>
        <begin position="211"/>
        <end position="253"/>
    </location>
</feature>
<dbReference type="GeneID" id="113493725"/>
<dbReference type="InterPro" id="IPR001254">
    <property type="entry name" value="Trypsin_dom"/>
</dbReference>
<proteinExistence type="predicted"/>
<dbReference type="SUPFAM" id="SSF50494">
    <property type="entry name" value="Trypsin-like serine proteases"/>
    <property type="match status" value="1"/>
</dbReference>
<feature type="signal peptide" evidence="1">
    <location>
        <begin position="1"/>
        <end position="16"/>
    </location>
</feature>
<dbReference type="Gene3D" id="2.40.10.10">
    <property type="entry name" value="Trypsin-like serine proteases"/>
    <property type="match status" value="1"/>
</dbReference>
<keyword evidence="1" id="KW-0732">Signal</keyword>
<dbReference type="RefSeq" id="XP_026727520.1">
    <property type="nucleotide sequence ID" value="XM_026871719.1"/>
</dbReference>
<dbReference type="Proteomes" id="UP000322000">
    <property type="component" value="Chromosome 5"/>
</dbReference>
<gene>
    <name evidence="4" type="primary">LOC113493725</name>
</gene>
<evidence type="ECO:0000259" key="2">
    <source>
        <dbReference type="Pfam" id="PF00089"/>
    </source>
</evidence>
<evidence type="ECO:0000313" key="3">
    <source>
        <dbReference type="Proteomes" id="UP000322000"/>
    </source>
</evidence>